<dbReference type="AlphaFoldDB" id="A0A0A8XSU6"/>
<sequence>MLLRFTTRFHTKNGRKYKPYDRVMLLRFTSHPFYTLTRRARARRSPLVCDIVPYFSLCGLTVLLYPRDLW</sequence>
<dbReference type="EMBL" id="GBRH01283103">
    <property type="protein sequence ID" value="JAD14792.1"/>
    <property type="molecule type" value="Transcribed_RNA"/>
</dbReference>
<reference evidence="1" key="2">
    <citation type="journal article" date="2015" name="Data Brief">
        <title>Shoot transcriptome of the giant reed, Arundo donax.</title>
        <authorList>
            <person name="Barrero R.A."/>
            <person name="Guerrero F.D."/>
            <person name="Moolhuijzen P."/>
            <person name="Goolsby J.A."/>
            <person name="Tidwell J."/>
            <person name="Bellgard S.E."/>
            <person name="Bellgard M.I."/>
        </authorList>
    </citation>
    <scope>NUCLEOTIDE SEQUENCE</scope>
    <source>
        <tissue evidence="1">Shoot tissue taken approximately 20 cm above the soil surface</tissue>
    </source>
</reference>
<proteinExistence type="predicted"/>
<evidence type="ECO:0000313" key="1">
    <source>
        <dbReference type="EMBL" id="JAD14792.1"/>
    </source>
</evidence>
<organism evidence="1">
    <name type="scientific">Arundo donax</name>
    <name type="common">Giant reed</name>
    <name type="synonym">Donax arundinaceus</name>
    <dbReference type="NCBI Taxonomy" id="35708"/>
    <lineage>
        <taxon>Eukaryota</taxon>
        <taxon>Viridiplantae</taxon>
        <taxon>Streptophyta</taxon>
        <taxon>Embryophyta</taxon>
        <taxon>Tracheophyta</taxon>
        <taxon>Spermatophyta</taxon>
        <taxon>Magnoliopsida</taxon>
        <taxon>Liliopsida</taxon>
        <taxon>Poales</taxon>
        <taxon>Poaceae</taxon>
        <taxon>PACMAD clade</taxon>
        <taxon>Arundinoideae</taxon>
        <taxon>Arundineae</taxon>
        <taxon>Arundo</taxon>
    </lineage>
</organism>
<name>A0A0A8XSU6_ARUDO</name>
<accession>A0A0A8XSU6</accession>
<reference evidence="1" key="1">
    <citation type="submission" date="2014-09" db="EMBL/GenBank/DDBJ databases">
        <authorList>
            <person name="Magalhaes I.L.F."/>
            <person name="Oliveira U."/>
            <person name="Santos F.R."/>
            <person name="Vidigal T.H.D.A."/>
            <person name="Brescovit A.D."/>
            <person name="Santos A.J."/>
        </authorList>
    </citation>
    <scope>NUCLEOTIDE SEQUENCE</scope>
    <source>
        <tissue evidence="1">Shoot tissue taken approximately 20 cm above the soil surface</tissue>
    </source>
</reference>
<protein>
    <submittedName>
        <fullName evidence="1">Uncharacterized protein</fullName>
    </submittedName>
</protein>